<organism evidence="1 2">
    <name type="scientific">Lactobacillus iners DSM 13335</name>
    <dbReference type="NCBI Taxonomy" id="525328"/>
    <lineage>
        <taxon>Bacteria</taxon>
        <taxon>Bacillati</taxon>
        <taxon>Bacillota</taxon>
        <taxon>Bacilli</taxon>
        <taxon>Lactobacillales</taxon>
        <taxon>Lactobacillaceae</taxon>
        <taxon>Lactobacillus</taxon>
    </lineage>
</organism>
<dbReference type="Proteomes" id="UP000004115">
    <property type="component" value="Unassembled WGS sequence"/>
</dbReference>
<sequence length="159" mass="18551">MNFCTDITNKKELLTLTEDLKNTETEETTEETTEDQFEVVVPEPNRVEMPATEYKEYPDYLNVFANFYIAKFEQADLEIMAAFDGNHDIIEINTYILANEAFGRRNLIKHVLNIHAQNFENILANIKAKTGLAVESVRTFDEWNDWYSERRNNISQTLS</sequence>
<protein>
    <submittedName>
        <fullName evidence="1">Uncharacterized protein</fullName>
    </submittedName>
</protein>
<keyword evidence="2" id="KW-1185">Reference proteome</keyword>
<dbReference type="AlphaFoldDB" id="C8PBQ6"/>
<dbReference type="HOGENOM" id="CLU_1842584_0_0_9"/>
<evidence type="ECO:0000313" key="2">
    <source>
        <dbReference type="Proteomes" id="UP000004115"/>
    </source>
</evidence>
<dbReference type="EMBL" id="ACLN01000004">
    <property type="protein sequence ID" value="EEW52205.1"/>
    <property type="molecule type" value="Genomic_DNA"/>
</dbReference>
<gene>
    <name evidence="1" type="ORF">HMPREF0520_0526</name>
</gene>
<proteinExistence type="predicted"/>
<accession>C8PBQ6</accession>
<evidence type="ECO:0000313" key="1">
    <source>
        <dbReference type="EMBL" id="EEW52205.1"/>
    </source>
</evidence>
<name>C8PBQ6_9LACO</name>
<comment type="caution">
    <text evidence="1">The sequence shown here is derived from an EMBL/GenBank/DDBJ whole genome shotgun (WGS) entry which is preliminary data.</text>
</comment>
<reference evidence="1 2" key="1">
    <citation type="submission" date="2009-09" db="EMBL/GenBank/DDBJ databases">
        <authorList>
            <person name="Qin X."/>
            <person name="Bachman B."/>
            <person name="Battles P."/>
            <person name="Bell A."/>
            <person name="Bess C."/>
            <person name="Bickham C."/>
            <person name="Chaboub L."/>
            <person name="Chen D."/>
            <person name="Coyle M."/>
            <person name="Deiros D.R."/>
            <person name="Dinh H."/>
            <person name="Forbes L."/>
            <person name="Fowler G."/>
            <person name="Francisco L."/>
            <person name="Fu Q."/>
            <person name="Gubbala S."/>
            <person name="Hale W."/>
            <person name="Han Y."/>
            <person name="Hemphill L."/>
            <person name="Highlander S.K."/>
            <person name="Hirani K."/>
            <person name="Hogues M."/>
            <person name="Jackson L."/>
            <person name="Jakkamsetti A."/>
            <person name="Javaid M."/>
            <person name="Jiang H."/>
            <person name="Korchina V."/>
            <person name="Kovar C."/>
            <person name="Lara F."/>
            <person name="Lee S."/>
            <person name="Mata R."/>
            <person name="Mathew T."/>
            <person name="Moen C."/>
            <person name="Morales K."/>
            <person name="Munidasa M."/>
            <person name="Nazareth L."/>
            <person name="Ngo R."/>
            <person name="Nguyen L."/>
            <person name="Okwuonu G."/>
            <person name="Ongeri F."/>
            <person name="Patil S."/>
            <person name="Petrosino J."/>
            <person name="Pham C."/>
            <person name="Pham P."/>
            <person name="Pu L.-L."/>
            <person name="Puazo M."/>
            <person name="Raj R."/>
            <person name="Reid J."/>
            <person name="Rouhana J."/>
            <person name="Saada N."/>
            <person name="Shang Y."/>
            <person name="Simmons D."/>
            <person name="Thornton R."/>
            <person name="Warren J."/>
            <person name="Weissenberger G."/>
            <person name="Zhang J."/>
            <person name="Zhang L."/>
            <person name="Zhou C."/>
            <person name="Zhu D."/>
            <person name="Muzny D."/>
            <person name="Worley K."/>
            <person name="Gibbs R."/>
        </authorList>
    </citation>
    <scope>NUCLEOTIDE SEQUENCE [LARGE SCALE GENOMIC DNA]</scope>
    <source>
        <strain evidence="1 2">DSM 13335</strain>
    </source>
</reference>